<reference evidence="3" key="1">
    <citation type="journal article" date="2019" name="Int. J. Syst. Evol. Microbiol.">
        <title>The Global Catalogue of Microorganisms (GCM) 10K type strain sequencing project: providing services to taxonomists for standard genome sequencing and annotation.</title>
        <authorList>
            <consortium name="The Broad Institute Genomics Platform"/>
            <consortium name="The Broad Institute Genome Sequencing Center for Infectious Disease"/>
            <person name="Wu L."/>
            <person name="Ma J."/>
        </authorList>
    </citation>
    <scope>NUCLEOTIDE SEQUENCE [LARGE SCALE GENOMIC DNA]</scope>
    <source>
        <strain evidence="3">JCM 18019</strain>
    </source>
</reference>
<proteinExistence type="predicted"/>
<sequence>MRKIIYLIFLFTSFVVYSQPPKPSEEEIYEVINFIIQNGNKSSKNFKIITEDPNVKNDSKYFDEKLLKEYFNNKDIKSIKEQYATIDQFTLTPKYILNIRIIHKEKLLSYSSNGKYFWTEFEKKHGKEGFLFVGKPLFTADKKRVIINYGYFCGGLCGSGERVILKRSNNSWIVEKVMSGFMS</sequence>
<name>A0ABP9MV70_9FLAO</name>
<evidence type="ECO:0000313" key="2">
    <source>
        <dbReference type="EMBL" id="GAA5101049.1"/>
    </source>
</evidence>
<gene>
    <name evidence="2" type="ORF">GCM10023210_40170</name>
</gene>
<feature type="signal peptide" evidence="1">
    <location>
        <begin position="1"/>
        <end position="18"/>
    </location>
</feature>
<keyword evidence="1" id="KW-0732">Signal</keyword>
<dbReference type="RefSeq" id="WP_345208003.1">
    <property type="nucleotide sequence ID" value="NZ_BAABHX010000009.1"/>
</dbReference>
<dbReference type="EMBL" id="BAABHX010000009">
    <property type="protein sequence ID" value="GAA5101049.1"/>
    <property type="molecule type" value="Genomic_DNA"/>
</dbReference>
<dbReference type="Proteomes" id="UP001500353">
    <property type="component" value="Unassembled WGS sequence"/>
</dbReference>
<accession>A0ABP9MV70</accession>
<keyword evidence="3" id="KW-1185">Reference proteome</keyword>
<evidence type="ECO:0000313" key="3">
    <source>
        <dbReference type="Proteomes" id="UP001500353"/>
    </source>
</evidence>
<organism evidence="2 3">
    <name type="scientific">Chryseobacterium ginsengisoli</name>
    <dbReference type="NCBI Taxonomy" id="363853"/>
    <lineage>
        <taxon>Bacteria</taxon>
        <taxon>Pseudomonadati</taxon>
        <taxon>Bacteroidota</taxon>
        <taxon>Flavobacteriia</taxon>
        <taxon>Flavobacteriales</taxon>
        <taxon>Weeksellaceae</taxon>
        <taxon>Chryseobacterium group</taxon>
        <taxon>Chryseobacterium</taxon>
    </lineage>
</organism>
<protein>
    <submittedName>
        <fullName evidence="2">Uncharacterized protein</fullName>
    </submittedName>
</protein>
<evidence type="ECO:0000256" key="1">
    <source>
        <dbReference type="SAM" id="SignalP"/>
    </source>
</evidence>
<comment type="caution">
    <text evidence="2">The sequence shown here is derived from an EMBL/GenBank/DDBJ whole genome shotgun (WGS) entry which is preliminary data.</text>
</comment>
<feature type="chain" id="PRO_5046728490" evidence="1">
    <location>
        <begin position="19"/>
        <end position="183"/>
    </location>
</feature>